<dbReference type="RefSeq" id="WP_217336298.1">
    <property type="nucleotide sequence ID" value="NZ_JAHQZT010000047.1"/>
</dbReference>
<comment type="subcellular location">
    <subcellularLocation>
        <location evidence="1">Cytoplasm</location>
        <location evidence="1">Nucleoid</location>
    </subcellularLocation>
</comment>
<name>A0ABS6MF17_9GAMM</name>
<evidence type="ECO:0000256" key="1">
    <source>
        <dbReference type="ARBA" id="ARBA00004453"/>
    </source>
</evidence>
<keyword evidence="3" id="KW-0963">Cytoplasm</keyword>
<dbReference type="Pfam" id="PF04245">
    <property type="entry name" value="NA37"/>
    <property type="match status" value="1"/>
</dbReference>
<keyword evidence="5" id="KW-1185">Reference proteome</keyword>
<comment type="similarity">
    <text evidence="2">Belongs to the YejK family.</text>
</comment>
<dbReference type="PANTHER" id="PTHR38772:SF1">
    <property type="entry name" value="NUCLEOID-ASSOCIATED PROTEIN YEJK"/>
    <property type="match status" value="1"/>
</dbReference>
<dbReference type="Proteomes" id="UP000755551">
    <property type="component" value="Unassembled WGS sequence"/>
</dbReference>
<evidence type="ECO:0000313" key="5">
    <source>
        <dbReference type="Proteomes" id="UP000755551"/>
    </source>
</evidence>
<gene>
    <name evidence="4" type="ORF">KTN04_16370</name>
</gene>
<reference evidence="4 5" key="1">
    <citation type="submission" date="2021-06" db="EMBL/GenBank/DDBJ databases">
        <title>Bacterium isolated from marine sediment.</title>
        <authorList>
            <person name="Zhu K.-L."/>
            <person name="Du Z.-J."/>
            <person name="Liang Q.-Y."/>
        </authorList>
    </citation>
    <scope>NUCLEOTIDE SEQUENCE [LARGE SCALE GENOMIC DNA]</scope>
    <source>
        <strain evidence="4 5">A346</strain>
    </source>
</reference>
<dbReference type="PANTHER" id="PTHR38772">
    <property type="match status" value="1"/>
</dbReference>
<proteinExistence type="inferred from homology"/>
<sequence>MPATDAIAHRLTRRTGEQSYSLRETPFDSETDSNRLLSEIKPLFTRRASKRYGRFADEATPFKGLLINWLDDSLGFTQFSHKVLEQLAMLMEQQDLETDGHWLFVVEELEAARRLWITSLKQKDGLLLNADNDLQHTGYIDFAKTGLCACIDLHDMGNPDKKRYLTLSFGFGDRALQAPLMEFLGFTDTVDTQADTERFMEVVRDYSEAMPEESAKRYQKEVAEFCMEQSKEGEMVNCHALADAVDSVAEVAFDDFVAERAPELKEEFIPDRSSLKKYIRYTGRTREVSISFSNESLGKTIAFDPEAETLTLKELPASLIKQLKGEA</sequence>
<evidence type="ECO:0000256" key="2">
    <source>
        <dbReference type="ARBA" id="ARBA00009035"/>
    </source>
</evidence>
<evidence type="ECO:0000313" key="4">
    <source>
        <dbReference type="EMBL" id="MBV0934911.1"/>
    </source>
</evidence>
<organism evidence="4 5">
    <name type="scientific">Marinobacterium weihaiense</name>
    <dbReference type="NCBI Taxonomy" id="2851016"/>
    <lineage>
        <taxon>Bacteria</taxon>
        <taxon>Pseudomonadati</taxon>
        <taxon>Pseudomonadota</taxon>
        <taxon>Gammaproteobacteria</taxon>
        <taxon>Oceanospirillales</taxon>
        <taxon>Oceanospirillaceae</taxon>
        <taxon>Marinobacterium</taxon>
    </lineage>
</organism>
<accession>A0ABS6MF17</accession>
<comment type="caution">
    <text evidence="4">The sequence shown here is derived from an EMBL/GenBank/DDBJ whole genome shotgun (WGS) entry which is preliminary data.</text>
</comment>
<evidence type="ECO:0000256" key="3">
    <source>
        <dbReference type="ARBA" id="ARBA00022490"/>
    </source>
</evidence>
<dbReference type="InterPro" id="IPR007358">
    <property type="entry name" value="Nucleoid_associated_NdpA"/>
</dbReference>
<protein>
    <submittedName>
        <fullName evidence="4">Nucleoid-associated protein</fullName>
    </submittedName>
</protein>
<dbReference type="EMBL" id="JAHQZT010000047">
    <property type="protein sequence ID" value="MBV0934911.1"/>
    <property type="molecule type" value="Genomic_DNA"/>
</dbReference>